<evidence type="ECO:0000256" key="3">
    <source>
        <dbReference type="ARBA" id="ARBA00022723"/>
    </source>
</evidence>
<dbReference type="RefSeq" id="WP_219353555.1">
    <property type="nucleotide sequence ID" value="NZ_CP080034.1"/>
</dbReference>
<feature type="domain" description="Peptidase M28" evidence="8">
    <location>
        <begin position="297"/>
        <end position="506"/>
    </location>
</feature>
<keyword evidence="3" id="KW-0479">Metal-binding</keyword>
<keyword evidence="2" id="KW-0645">Protease</keyword>
<keyword evidence="1" id="KW-0031">Aminopeptidase</keyword>
<reference evidence="9 10" key="1">
    <citation type="submission" date="2021-07" db="EMBL/GenBank/DDBJ databases">
        <title>Isolation and characterization of bacteria from a gold mining with a capacity of golden bioaccumulation.</title>
        <authorList>
            <person name="Yang X.J."/>
        </authorList>
    </citation>
    <scope>NUCLEOTIDE SEQUENCE [LARGE SCALE GENOMIC DNA]</scope>
    <source>
        <strain evidence="9 10">Au29</strain>
    </source>
</reference>
<name>A0ABX8TJ81_9CAUL</name>
<feature type="signal peptide" evidence="7">
    <location>
        <begin position="1"/>
        <end position="26"/>
    </location>
</feature>
<keyword evidence="4 7" id="KW-0732">Signal</keyword>
<evidence type="ECO:0000313" key="9">
    <source>
        <dbReference type="EMBL" id="QYC10833.1"/>
    </source>
</evidence>
<evidence type="ECO:0000259" key="8">
    <source>
        <dbReference type="Pfam" id="PF04389"/>
    </source>
</evidence>
<dbReference type="GeneID" id="94374044"/>
<protein>
    <submittedName>
        <fullName evidence="9">M28 family peptidase</fullName>
    </submittedName>
</protein>
<dbReference type="Proteomes" id="UP000824334">
    <property type="component" value="Chromosome"/>
</dbReference>
<sequence>MTLRRSPLIAIAALVLAACASAPAVAPVAHTDAFATASAARPQFSAQNLSDHIKYLASDELEGRFPGLIGERLTLAYLQRQYETLGLEPGGRDGSWLQPVDLVRFRPERAPTATWTGADGVAHPLVSGEDITLRAGPADPVFKIGNAPLVFAGYGVVAPERGWDDYGSTDLTGKVVVVLRGQPAVMGEDPNFYGSSTHKTQEALERGAVGVITLQTDDGRWRRSVGGATRAQMTIKGAKDARFTGAINTQTATAIAGAGFADVLARAQTAGLGGAFDMNARLSVDIAETTEVIHSNNLLAKIPGTQRPDEYVIYSAHWDHVGKASQPDANGDDIYNGAWDNASGTAGLIEMARAFKTGPAPERTVVFLHVTAEEQGLLGSEAYAADPVYPLAKTAANINIDMLPFTPATRDVAVFGVGKSELEDILGRFAAVQGRVVTGDGYPEEGFYYRSDHFNFAAGGVPALMPWTGRDFIKGGIAEGKPYYEGQMARYYHQLSDEWRADYDFTAALQNLDLLYRLGLTVADSTDWPAWKPTAEFNAIRNATADQRR</sequence>
<dbReference type="Pfam" id="PF04389">
    <property type="entry name" value="Peptidase_M28"/>
    <property type="match status" value="1"/>
</dbReference>
<dbReference type="EMBL" id="CP080034">
    <property type="protein sequence ID" value="QYC10833.1"/>
    <property type="molecule type" value="Genomic_DNA"/>
</dbReference>
<evidence type="ECO:0000256" key="5">
    <source>
        <dbReference type="ARBA" id="ARBA00022801"/>
    </source>
</evidence>
<gene>
    <name evidence="9" type="ORF">KWG56_02125</name>
</gene>
<dbReference type="InterPro" id="IPR007484">
    <property type="entry name" value="Peptidase_M28"/>
</dbReference>
<evidence type="ECO:0000256" key="7">
    <source>
        <dbReference type="SAM" id="SignalP"/>
    </source>
</evidence>
<dbReference type="PROSITE" id="PS51257">
    <property type="entry name" value="PROKAR_LIPOPROTEIN"/>
    <property type="match status" value="1"/>
</dbReference>
<evidence type="ECO:0000256" key="2">
    <source>
        <dbReference type="ARBA" id="ARBA00022670"/>
    </source>
</evidence>
<keyword evidence="6" id="KW-0862">Zinc</keyword>
<keyword evidence="10" id="KW-1185">Reference proteome</keyword>
<dbReference type="InterPro" id="IPR045175">
    <property type="entry name" value="M28_fam"/>
</dbReference>
<feature type="chain" id="PRO_5047152838" evidence="7">
    <location>
        <begin position="27"/>
        <end position="549"/>
    </location>
</feature>
<evidence type="ECO:0000256" key="1">
    <source>
        <dbReference type="ARBA" id="ARBA00022438"/>
    </source>
</evidence>
<accession>A0ABX8TJ81</accession>
<evidence type="ECO:0000256" key="6">
    <source>
        <dbReference type="ARBA" id="ARBA00022833"/>
    </source>
</evidence>
<organism evidence="9 10">
    <name type="scientific">Brevundimonas nasdae</name>
    <dbReference type="NCBI Taxonomy" id="172043"/>
    <lineage>
        <taxon>Bacteria</taxon>
        <taxon>Pseudomonadati</taxon>
        <taxon>Pseudomonadota</taxon>
        <taxon>Alphaproteobacteria</taxon>
        <taxon>Caulobacterales</taxon>
        <taxon>Caulobacteraceae</taxon>
        <taxon>Brevundimonas</taxon>
    </lineage>
</organism>
<evidence type="ECO:0000256" key="4">
    <source>
        <dbReference type="ARBA" id="ARBA00022729"/>
    </source>
</evidence>
<keyword evidence="5" id="KW-0378">Hydrolase</keyword>
<dbReference type="PANTHER" id="PTHR12147:SF56">
    <property type="entry name" value="AMINOPEPTIDASE YDR415C-RELATED"/>
    <property type="match status" value="1"/>
</dbReference>
<proteinExistence type="predicted"/>
<evidence type="ECO:0000313" key="10">
    <source>
        <dbReference type="Proteomes" id="UP000824334"/>
    </source>
</evidence>
<dbReference type="PANTHER" id="PTHR12147">
    <property type="entry name" value="METALLOPEPTIDASE M28 FAMILY MEMBER"/>
    <property type="match status" value="1"/>
</dbReference>